<name>A0A392QQD9_9FABA</name>
<dbReference type="EMBL" id="LXQA010151811">
    <property type="protein sequence ID" value="MCI26197.1"/>
    <property type="molecule type" value="Genomic_DNA"/>
</dbReference>
<feature type="signal peptide" evidence="1">
    <location>
        <begin position="1"/>
        <end position="25"/>
    </location>
</feature>
<dbReference type="AlphaFoldDB" id="A0A392QQD9"/>
<feature type="chain" id="PRO_5017436457" evidence="1">
    <location>
        <begin position="26"/>
        <end position="90"/>
    </location>
</feature>
<proteinExistence type="predicted"/>
<evidence type="ECO:0000313" key="2">
    <source>
        <dbReference type="EMBL" id="MCI26197.1"/>
    </source>
</evidence>
<organism evidence="2 3">
    <name type="scientific">Trifolium medium</name>
    <dbReference type="NCBI Taxonomy" id="97028"/>
    <lineage>
        <taxon>Eukaryota</taxon>
        <taxon>Viridiplantae</taxon>
        <taxon>Streptophyta</taxon>
        <taxon>Embryophyta</taxon>
        <taxon>Tracheophyta</taxon>
        <taxon>Spermatophyta</taxon>
        <taxon>Magnoliopsida</taxon>
        <taxon>eudicotyledons</taxon>
        <taxon>Gunneridae</taxon>
        <taxon>Pentapetalae</taxon>
        <taxon>rosids</taxon>
        <taxon>fabids</taxon>
        <taxon>Fabales</taxon>
        <taxon>Fabaceae</taxon>
        <taxon>Papilionoideae</taxon>
        <taxon>50 kb inversion clade</taxon>
        <taxon>NPAAA clade</taxon>
        <taxon>Hologalegina</taxon>
        <taxon>IRL clade</taxon>
        <taxon>Trifolieae</taxon>
        <taxon>Trifolium</taxon>
    </lineage>
</organism>
<keyword evidence="1" id="KW-0732">Signal</keyword>
<evidence type="ECO:0000256" key="1">
    <source>
        <dbReference type="SAM" id="SignalP"/>
    </source>
</evidence>
<evidence type="ECO:0000313" key="3">
    <source>
        <dbReference type="Proteomes" id="UP000265520"/>
    </source>
</evidence>
<dbReference type="Proteomes" id="UP000265520">
    <property type="component" value="Unassembled WGS sequence"/>
</dbReference>
<reference evidence="2 3" key="1">
    <citation type="journal article" date="2018" name="Front. Plant Sci.">
        <title>Red Clover (Trifolium pratense) and Zigzag Clover (T. medium) - A Picture of Genomic Similarities and Differences.</title>
        <authorList>
            <person name="Dluhosova J."/>
            <person name="Istvanek J."/>
            <person name="Nedelnik J."/>
            <person name="Repkova J."/>
        </authorList>
    </citation>
    <scope>NUCLEOTIDE SEQUENCE [LARGE SCALE GENOMIC DNA]</scope>
    <source>
        <strain evidence="3">cv. 10/8</strain>
        <tissue evidence="2">Leaf</tissue>
    </source>
</reference>
<feature type="non-terminal residue" evidence="2">
    <location>
        <position position="90"/>
    </location>
</feature>
<protein>
    <submittedName>
        <fullName evidence="2">Leguminosin group485 secreted peptide</fullName>
    </submittedName>
</protein>
<accession>A0A392QQD9</accession>
<sequence length="90" mass="8915">MASKVALLNLGLLAIMVLISSKGEARPLTDTTKTKVVDSRCAETESTDCFMIPGFGGMPGIGGIPGFGGIPGIGGIPGFGGTPLLPGGPK</sequence>
<comment type="caution">
    <text evidence="2">The sequence shown here is derived from an EMBL/GenBank/DDBJ whole genome shotgun (WGS) entry which is preliminary data.</text>
</comment>
<keyword evidence="3" id="KW-1185">Reference proteome</keyword>